<reference evidence="2" key="1">
    <citation type="submission" date="2006-12" db="EMBL/GenBank/DDBJ databases">
        <title>Putative arsenate reductase genes in Pteris spp.</title>
        <authorList>
            <person name="Bleeker P.M."/>
            <person name="Barker J.H.A."/>
        </authorList>
    </citation>
    <scope>NUCLEOTIDE SEQUENCE</scope>
</reference>
<name>D2CIT9_9MONI</name>
<evidence type="ECO:0000313" key="2">
    <source>
        <dbReference type="EMBL" id="ABP04040.1"/>
    </source>
</evidence>
<dbReference type="AlphaFoldDB" id="D2CIT9"/>
<dbReference type="GO" id="GO:0005634">
    <property type="term" value="C:nucleus"/>
    <property type="evidence" value="ECO:0007669"/>
    <property type="project" value="TreeGrafter"/>
</dbReference>
<dbReference type="GO" id="GO:0004725">
    <property type="term" value="F:protein tyrosine phosphatase activity"/>
    <property type="evidence" value="ECO:0007669"/>
    <property type="project" value="TreeGrafter"/>
</dbReference>
<feature type="domain" description="Rhodanese" evidence="1">
    <location>
        <begin position="20"/>
        <end position="125"/>
    </location>
</feature>
<dbReference type="PROSITE" id="PS50206">
    <property type="entry name" value="RHODANESE_3"/>
    <property type="match status" value="1"/>
</dbReference>
<dbReference type="InterPro" id="IPR001763">
    <property type="entry name" value="Rhodanese-like_dom"/>
</dbReference>
<organism evidence="2">
    <name type="scientific">Pteris tremula</name>
    <dbReference type="NCBI Taxonomy" id="262952"/>
    <lineage>
        <taxon>Eukaryota</taxon>
        <taxon>Viridiplantae</taxon>
        <taxon>Streptophyta</taxon>
        <taxon>Embryophyta</taxon>
        <taxon>Tracheophyta</taxon>
        <taxon>Polypodiopsida</taxon>
        <taxon>Polypodiidae</taxon>
        <taxon>Polypodiales</taxon>
        <taxon>Pteridineae</taxon>
        <taxon>Pteridaceae</taxon>
        <taxon>Pteridoideae</taxon>
        <taxon>Pteris</taxon>
        <taxon>Pteris subgen. Campteria</taxon>
        <taxon>Pteris sect. Tremulae</taxon>
    </lineage>
</organism>
<accession>D2CIT9</accession>
<gene>
    <name evidence="2" type="primary">ACR2</name>
</gene>
<dbReference type="GO" id="GO:0005737">
    <property type="term" value="C:cytoplasm"/>
    <property type="evidence" value="ECO:0007669"/>
    <property type="project" value="TreeGrafter"/>
</dbReference>
<sequence length="134" mass="14778">MASLHTLPYISATDLIALRPNSKLAIVDVRDEEIRSELGHIAGSWSFEKRTFDEKLPDLVGKLEGQETVVFHCNKSQHSGPACANKLVEHLTTLVSNKEIETPPQIYILEKGFNGWATAGHPVCKCGQDFCKGC</sequence>
<evidence type="ECO:0000259" key="1">
    <source>
        <dbReference type="PROSITE" id="PS50206"/>
    </source>
</evidence>
<dbReference type="Gene3D" id="3.40.250.10">
    <property type="entry name" value="Rhodanese-like domain"/>
    <property type="match status" value="1"/>
</dbReference>
<proteinExistence type="evidence at transcript level"/>
<dbReference type="EMBL" id="EF196930">
    <property type="protein sequence ID" value="ABP04040.1"/>
    <property type="molecule type" value="mRNA"/>
</dbReference>
<dbReference type="SMART" id="SM00450">
    <property type="entry name" value="RHOD"/>
    <property type="match status" value="1"/>
</dbReference>
<dbReference type="PANTHER" id="PTHR10828:SF38">
    <property type="entry name" value="ARSENICAL-RESISTANCE PROTEIN 2-RELATED"/>
    <property type="match status" value="1"/>
</dbReference>
<dbReference type="Pfam" id="PF00581">
    <property type="entry name" value="Rhodanese"/>
    <property type="match status" value="1"/>
</dbReference>
<dbReference type="PANTHER" id="PTHR10828">
    <property type="entry name" value="M-PHASE INDUCER PHOSPHATASE DUAL SPECIFICITY PHOSPHATASE CDC25"/>
    <property type="match status" value="1"/>
</dbReference>
<dbReference type="InterPro" id="IPR036873">
    <property type="entry name" value="Rhodanese-like_dom_sf"/>
</dbReference>
<protein>
    <submittedName>
        <fullName evidence="2">Putative arsenate reductase</fullName>
    </submittedName>
</protein>
<dbReference type="SUPFAM" id="SSF52821">
    <property type="entry name" value="Rhodanese/Cell cycle control phosphatase"/>
    <property type="match status" value="1"/>
</dbReference>